<dbReference type="CDD" id="cd07333">
    <property type="entry name" value="M48C_bepA_like"/>
    <property type="match status" value="1"/>
</dbReference>
<keyword evidence="10" id="KW-1185">Reference proteome</keyword>
<name>A0A2L1GPW6_9BACT</name>
<evidence type="ECO:0000259" key="8">
    <source>
        <dbReference type="Pfam" id="PF01435"/>
    </source>
</evidence>
<keyword evidence="6" id="KW-0482">Metalloprotease</keyword>
<dbReference type="InterPro" id="IPR051156">
    <property type="entry name" value="Mito/Outer_Membr_Metalloprot"/>
</dbReference>
<feature type="signal peptide" evidence="7">
    <location>
        <begin position="1"/>
        <end position="28"/>
    </location>
</feature>
<evidence type="ECO:0000256" key="6">
    <source>
        <dbReference type="ARBA" id="ARBA00023049"/>
    </source>
</evidence>
<dbReference type="GO" id="GO:0004222">
    <property type="term" value="F:metalloendopeptidase activity"/>
    <property type="evidence" value="ECO:0007669"/>
    <property type="project" value="InterPro"/>
</dbReference>
<proteinExistence type="predicted"/>
<dbReference type="EMBL" id="CP021255">
    <property type="protein sequence ID" value="AVD71664.1"/>
    <property type="molecule type" value="Genomic_DNA"/>
</dbReference>
<dbReference type="Gene3D" id="3.30.2010.10">
    <property type="entry name" value="Metalloproteases ('zincins'), catalytic domain"/>
    <property type="match status" value="1"/>
</dbReference>
<dbReference type="InterPro" id="IPR011990">
    <property type="entry name" value="TPR-like_helical_dom_sf"/>
</dbReference>
<evidence type="ECO:0000256" key="2">
    <source>
        <dbReference type="ARBA" id="ARBA00022670"/>
    </source>
</evidence>
<reference evidence="9 10" key="1">
    <citation type="journal article" date="2018" name="MBio">
        <title>Insights into the evolution of host association through the isolation and characterization of a novel human periodontal pathobiont, Desulfobulbus oralis.</title>
        <authorList>
            <person name="Cross K.L."/>
            <person name="Chirania P."/>
            <person name="Xiong W."/>
            <person name="Beall C.J."/>
            <person name="Elkins J.G."/>
            <person name="Giannone R.J."/>
            <person name="Griffen A.L."/>
            <person name="Guss A.M."/>
            <person name="Hettich R.L."/>
            <person name="Joshi S.S."/>
            <person name="Mokrzan E.M."/>
            <person name="Martin R.K."/>
            <person name="Zhulin I.B."/>
            <person name="Leys E.J."/>
            <person name="Podar M."/>
        </authorList>
    </citation>
    <scope>NUCLEOTIDE SEQUENCE [LARGE SCALE GENOMIC DNA]</scope>
    <source>
        <strain evidence="9 10">ORNL</strain>
    </source>
</reference>
<dbReference type="GO" id="GO:0016020">
    <property type="term" value="C:membrane"/>
    <property type="evidence" value="ECO:0007669"/>
    <property type="project" value="TreeGrafter"/>
</dbReference>
<accession>A0A2L1GPW6</accession>
<dbReference type="Pfam" id="PF01435">
    <property type="entry name" value="Peptidase_M48"/>
    <property type="match status" value="1"/>
</dbReference>
<dbReference type="SUPFAM" id="SSF48452">
    <property type="entry name" value="TPR-like"/>
    <property type="match status" value="1"/>
</dbReference>
<dbReference type="PANTHER" id="PTHR22726">
    <property type="entry name" value="METALLOENDOPEPTIDASE OMA1"/>
    <property type="match status" value="1"/>
</dbReference>
<keyword evidence="4" id="KW-0378">Hydrolase</keyword>
<evidence type="ECO:0000256" key="5">
    <source>
        <dbReference type="ARBA" id="ARBA00022833"/>
    </source>
</evidence>
<evidence type="ECO:0000256" key="3">
    <source>
        <dbReference type="ARBA" id="ARBA00022723"/>
    </source>
</evidence>
<feature type="domain" description="Peptidase M48" evidence="8">
    <location>
        <begin position="64"/>
        <end position="241"/>
    </location>
</feature>
<feature type="chain" id="PRO_5014811215" description="Peptidase M48 domain-containing protein" evidence="7">
    <location>
        <begin position="29"/>
        <end position="472"/>
    </location>
</feature>
<keyword evidence="7" id="KW-0732">Signal</keyword>
<evidence type="ECO:0000256" key="4">
    <source>
        <dbReference type="ARBA" id="ARBA00022801"/>
    </source>
</evidence>
<comment type="cofactor">
    <cofactor evidence="1">
        <name>Zn(2+)</name>
        <dbReference type="ChEBI" id="CHEBI:29105"/>
    </cofactor>
</comment>
<evidence type="ECO:0000256" key="1">
    <source>
        <dbReference type="ARBA" id="ARBA00001947"/>
    </source>
</evidence>
<keyword evidence="5" id="KW-0862">Zinc</keyword>
<dbReference type="KEGG" id="deo:CAY53_09440"/>
<dbReference type="Gene3D" id="1.25.40.10">
    <property type="entry name" value="Tetratricopeptide repeat domain"/>
    <property type="match status" value="1"/>
</dbReference>
<keyword evidence="2" id="KW-0645">Protease</keyword>
<sequence length="472" mass="52832">MSVIHYPRCALVLPLLFTLLCPPPAAWALSIGEERLIGQKILYSVRQELQVLDDPDISQYINGLGQQVLKVVGPQYFDYRFFVVRSEQLNAFAAPAGMVFFYSGLLEAMHNEDELVSVMAHEIGHVVSRHIANRMEKSGKTSVASMILGVAGLALGVPGLSQGIFTGSLAAGQTANLQYSREDEEQADRLAFGWMVAMRRNPDSMRAMLQTLRRVVRYSMGNVPQYLLTHPDPESRIGYVESLIELNRAKKPAPVWQQTDDFDFLRIRYRVLAQSPDLARLRQGCTITLSRDGKSMAGRLARYGLALIEAQNRRFDAALAHMDLLQAQFPDRDILHVDRAVILQQAGRYAEARAILDRQTAKNPNDMYARFHLATAEAALGNTERAALLFQQVARALPEYPQVYFELGQLETGRGAAGKGIFYLGKYYLFQGREELAVQNLKRASRDRSLPETMRKEAGQILAGIDKIKKGT</sequence>
<evidence type="ECO:0000313" key="9">
    <source>
        <dbReference type="EMBL" id="AVD71664.1"/>
    </source>
</evidence>
<evidence type="ECO:0000256" key="7">
    <source>
        <dbReference type="SAM" id="SignalP"/>
    </source>
</evidence>
<dbReference type="GO" id="GO:0051603">
    <property type="term" value="P:proteolysis involved in protein catabolic process"/>
    <property type="evidence" value="ECO:0007669"/>
    <property type="project" value="TreeGrafter"/>
</dbReference>
<dbReference type="RefSeq" id="WP_104936905.1">
    <property type="nucleotide sequence ID" value="NZ_CP021255.1"/>
</dbReference>
<organism evidence="9 10">
    <name type="scientific">Desulfobulbus oralis</name>
    <dbReference type="NCBI Taxonomy" id="1986146"/>
    <lineage>
        <taxon>Bacteria</taxon>
        <taxon>Pseudomonadati</taxon>
        <taxon>Thermodesulfobacteriota</taxon>
        <taxon>Desulfobulbia</taxon>
        <taxon>Desulfobulbales</taxon>
        <taxon>Desulfobulbaceae</taxon>
        <taxon>Desulfobulbus</taxon>
    </lineage>
</organism>
<dbReference type="PANTHER" id="PTHR22726:SF1">
    <property type="entry name" value="METALLOENDOPEPTIDASE OMA1, MITOCHONDRIAL"/>
    <property type="match status" value="1"/>
</dbReference>
<dbReference type="AlphaFoldDB" id="A0A2L1GPW6"/>
<protein>
    <recommendedName>
        <fullName evidence="8">Peptidase M48 domain-containing protein</fullName>
    </recommendedName>
</protein>
<keyword evidence="3" id="KW-0479">Metal-binding</keyword>
<evidence type="ECO:0000313" key="10">
    <source>
        <dbReference type="Proteomes" id="UP000239867"/>
    </source>
</evidence>
<gene>
    <name evidence="9" type="ORF">CAY53_09440</name>
</gene>
<dbReference type="Proteomes" id="UP000239867">
    <property type="component" value="Chromosome"/>
</dbReference>
<dbReference type="GO" id="GO:0046872">
    <property type="term" value="F:metal ion binding"/>
    <property type="evidence" value="ECO:0007669"/>
    <property type="project" value="UniProtKB-KW"/>
</dbReference>
<dbReference type="Pfam" id="PF13432">
    <property type="entry name" value="TPR_16"/>
    <property type="match status" value="2"/>
</dbReference>
<dbReference type="InterPro" id="IPR001915">
    <property type="entry name" value="Peptidase_M48"/>
</dbReference>
<dbReference type="OrthoDB" id="9810445at2"/>